<gene>
    <name evidence="1" type="ORF">HDU87_001976</name>
</gene>
<dbReference type="Proteomes" id="UP001212152">
    <property type="component" value="Unassembled WGS sequence"/>
</dbReference>
<sequence length="104" mass="11578">MNLIKTFSVKALSQNLAVGNGSPLALPRLKHVPRRHNSNPHITFITALEEAENCTISLGFGEDRDTEERLWMGKTERQSPLICMYKRILAESAATETVEMPLAA</sequence>
<evidence type="ECO:0000313" key="2">
    <source>
        <dbReference type="Proteomes" id="UP001212152"/>
    </source>
</evidence>
<reference evidence="1" key="1">
    <citation type="submission" date="2020-05" db="EMBL/GenBank/DDBJ databases">
        <title>Phylogenomic resolution of chytrid fungi.</title>
        <authorList>
            <person name="Stajich J.E."/>
            <person name="Amses K."/>
            <person name="Simmons R."/>
            <person name="Seto K."/>
            <person name="Myers J."/>
            <person name="Bonds A."/>
            <person name="Quandt C.A."/>
            <person name="Barry K."/>
            <person name="Liu P."/>
            <person name="Grigoriev I."/>
            <person name="Longcore J.E."/>
            <person name="James T.Y."/>
        </authorList>
    </citation>
    <scope>NUCLEOTIDE SEQUENCE</scope>
    <source>
        <strain evidence="1">JEL0379</strain>
    </source>
</reference>
<organism evidence="1 2">
    <name type="scientific">Geranomyces variabilis</name>
    <dbReference type="NCBI Taxonomy" id="109894"/>
    <lineage>
        <taxon>Eukaryota</taxon>
        <taxon>Fungi</taxon>
        <taxon>Fungi incertae sedis</taxon>
        <taxon>Chytridiomycota</taxon>
        <taxon>Chytridiomycota incertae sedis</taxon>
        <taxon>Chytridiomycetes</taxon>
        <taxon>Spizellomycetales</taxon>
        <taxon>Powellomycetaceae</taxon>
        <taxon>Geranomyces</taxon>
    </lineage>
</organism>
<keyword evidence="2" id="KW-1185">Reference proteome</keyword>
<comment type="caution">
    <text evidence="1">The sequence shown here is derived from an EMBL/GenBank/DDBJ whole genome shotgun (WGS) entry which is preliminary data.</text>
</comment>
<dbReference type="EMBL" id="JADGJQ010000016">
    <property type="protein sequence ID" value="KAJ3180467.1"/>
    <property type="molecule type" value="Genomic_DNA"/>
</dbReference>
<proteinExistence type="predicted"/>
<protein>
    <submittedName>
        <fullName evidence="1">Uncharacterized protein</fullName>
    </submittedName>
</protein>
<evidence type="ECO:0000313" key="1">
    <source>
        <dbReference type="EMBL" id="KAJ3180467.1"/>
    </source>
</evidence>
<accession>A0AAD5TMC5</accession>
<dbReference type="AlphaFoldDB" id="A0AAD5TMC5"/>
<name>A0AAD5TMC5_9FUNG</name>